<gene>
    <name evidence="2" type="ORF">ACFOZ1_04015</name>
</gene>
<evidence type="ECO:0000256" key="1">
    <source>
        <dbReference type="HAMAP-Rule" id="MF_00775"/>
    </source>
</evidence>
<dbReference type="Proteomes" id="UP001595880">
    <property type="component" value="Unassembled WGS sequence"/>
</dbReference>
<dbReference type="EMBL" id="JBHSDV010000001">
    <property type="protein sequence ID" value="MFC4386971.1"/>
    <property type="molecule type" value="Genomic_DNA"/>
</dbReference>
<sequence length="140" mass="15252">MNNKVMEVTVRCAEPLEVGETPKGYLRVIPIIGGTFEGPRLKGKVIPGGADWNMTREDGVAEVFAKYTIETDDGVLISVTNEGTIKPNGERIITKPTFLVAIGKYDWLNDEIFIGTLDPLPTSEGIVVKLSFYHGGAVLE</sequence>
<dbReference type="Gene3D" id="2.40.160.20">
    <property type="match status" value="1"/>
</dbReference>
<reference evidence="3" key="1">
    <citation type="journal article" date="2019" name="Int. J. Syst. Evol. Microbiol.">
        <title>The Global Catalogue of Microorganisms (GCM) 10K type strain sequencing project: providing services to taxonomists for standard genome sequencing and annotation.</title>
        <authorList>
            <consortium name="The Broad Institute Genomics Platform"/>
            <consortium name="The Broad Institute Genome Sequencing Center for Infectious Disease"/>
            <person name="Wu L."/>
            <person name="Ma J."/>
        </authorList>
    </citation>
    <scope>NUCLEOTIDE SEQUENCE [LARGE SCALE GENOMIC DNA]</scope>
    <source>
        <strain evidence="3">KACC 14058</strain>
    </source>
</reference>
<protein>
    <recommendedName>
        <fullName evidence="1">UPF0311 protein ACFOZ1_04015</fullName>
    </recommendedName>
</protein>
<dbReference type="PANTHER" id="PTHR37315:SF1">
    <property type="entry name" value="UPF0311 PROTEIN BLR7842"/>
    <property type="match status" value="1"/>
</dbReference>
<organism evidence="2 3">
    <name type="scientific">Gracilibacillus marinus</name>
    <dbReference type="NCBI Taxonomy" id="630535"/>
    <lineage>
        <taxon>Bacteria</taxon>
        <taxon>Bacillati</taxon>
        <taxon>Bacillota</taxon>
        <taxon>Bacilli</taxon>
        <taxon>Bacillales</taxon>
        <taxon>Bacillaceae</taxon>
        <taxon>Gracilibacillus</taxon>
    </lineage>
</organism>
<dbReference type="PANTHER" id="PTHR37315">
    <property type="entry name" value="UPF0311 PROTEIN BLR7842"/>
    <property type="match status" value="1"/>
</dbReference>
<keyword evidence="3" id="KW-1185">Reference proteome</keyword>
<comment type="similarity">
    <text evidence="1">Belongs to the UPF0311 family.</text>
</comment>
<evidence type="ECO:0000313" key="2">
    <source>
        <dbReference type="EMBL" id="MFC4386971.1"/>
    </source>
</evidence>
<evidence type="ECO:0000313" key="3">
    <source>
        <dbReference type="Proteomes" id="UP001595880"/>
    </source>
</evidence>
<dbReference type="InterPro" id="IPR020915">
    <property type="entry name" value="UPF0311"/>
</dbReference>
<dbReference type="Pfam" id="PF11578">
    <property type="entry name" value="DUF3237"/>
    <property type="match status" value="1"/>
</dbReference>
<proteinExistence type="inferred from homology"/>
<name>A0ABV8VTC2_9BACI</name>
<dbReference type="HAMAP" id="MF_00775">
    <property type="entry name" value="UPF0311"/>
    <property type="match status" value="1"/>
</dbReference>
<accession>A0ABV8VTC2</accession>
<dbReference type="RefSeq" id="WP_390196186.1">
    <property type="nucleotide sequence ID" value="NZ_JBHSDV010000001.1"/>
</dbReference>
<comment type="caution">
    <text evidence="2">The sequence shown here is derived from an EMBL/GenBank/DDBJ whole genome shotgun (WGS) entry which is preliminary data.</text>
</comment>